<dbReference type="STRING" id="59895.A0A124SCF6"/>
<gene>
    <name evidence="1" type="ORF">Ccrd_004320</name>
</gene>
<dbReference type="Gramene" id="KVH93627">
    <property type="protein sequence ID" value="KVH93627"/>
    <property type="gene ID" value="Ccrd_004320"/>
</dbReference>
<dbReference type="EMBL" id="LEKV01004705">
    <property type="protein sequence ID" value="KVH93627.1"/>
    <property type="molecule type" value="Genomic_DNA"/>
</dbReference>
<evidence type="ECO:0000313" key="2">
    <source>
        <dbReference type="Proteomes" id="UP000243975"/>
    </source>
</evidence>
<proteinExistence type="predicted"/>
<accession>A0A124SCF6</accession>
<dbReference type="SUPFAM" id="SSF52540">
    <property type="entry name" value="P-loop containing nucleoside triphosphate hydrolases"/>
    <property type="match status" value="1"/>
</dbReference>
<reference evidence="1 2" key="1">
    <citation type="journal article" date="2016" name="Sci. Rep.">
        <title>The genome sequence of the outbreeding globe artichoke constructed de novo incorporating a phase-aware low-pass sequencing strategy of F1 progeny.</title>
        <authorList>
            <person name="Scaglione D."/>
            <person name="Reyes-Chin-Wo S."/>
            <person name="Acquadro A."/>
            <person name="Froenicke L."/>
            <person name="Portis E."/>
            <person name="Beitel C."/>
            <person name="Tirone M."/>
            <person name="Mauro R."/>
            <person name="Lo Monaco A."/>
            <person name="Mauromicale G."/>
            <person name="Faccioli P."/>
            <person name="Cattivelli L."/>
            <person name="Rieseberg L."/>
            <person name="Michelmore R."/>
            <person name="Lanteri S."/>
        </authorList>
    </citation>
    <scope>NUCLEOTIDE SEQUENCE [LARGE SCALE GENOMIC DNA]</scope>
    <source>
        <strain evidence="1">2C</strain>
    </source>
</reference>
<name>A0A124SCF6_CYNCS</name>
<protein>
    <submittedName>
        <fullName evidence="1">Uncharacterized protein</fullName>
    </submittedName>
</protein>
<evidence type="ECO:0000313" key="1">
    <source>
        <dbReference type="EMBL" id="KVH93627.1"/>
    </source>
</evidence>
<dbReference type="AlphaFoldDB" id="A0A124SCF6"/>
<dbReference type="Gene3D" id="1.20.58.530">
    <property type="match status" value="1"/>
</dbReference>
<comment type="caution">
    <text evidence="1">The sequence shown here is derived from an EMBL/GenBank/DDBJ whole genome shotgun (WGS) entry which is preliminary data.</text>
</comment>
<dbReference type="InterPro" id="IPR027417">
    <property type="entry name" value="P-loop_NTPase"/>
</dbReference>
<sequence length="159" mass="17792">YVLICSSQVTYDTTGFLEKNRDLLHFDSIQLLSSCKCKLPQIFAPNMCSQPEKHVAGSLNKSGGVDSQKLSAMSKFKASGRQVYGFQLSSSVVYVFLFEFFDDSIRNIQTAKVTGLDTVLAGHRSIKKFPLWFDVKTASKISRMMHFMINIIPPNPGRA</sequence>
<dbReference type="Proteomes" id="UP000243975">
    <property type="component" value="Unassembled WGS sequence"/>
</dbReference>
<keyword evidence="2" id="KW-1185">Reference proteome</keyword>
<organism evidence="1 2">
    <name type="scientific">Cynara cardunculus var. scolymus</name>
    <name type="common">Globe artichoke</name>
    <name type="synonym">Cynara scolymus</name>
    <dbReference type="NCBI Taxonomy" id="59895"/>
    <lineage>
        <taxon>Eukaryota</taxon>
        <taxon>Viridiplantae</taxon>
        <taxon>Streptophyta</taxon>
        <taxon>Embryophyta</taxon>
        <taxon>Tracheophyta</taxon>
        <taxon>Spermatophyta</taxon>
        <taxon>Magnoliopsida</taxon>
        <taxon>eudicotyledons</taxon>
        <taxon>Gunneridae</taxon>
        <taxon>Pentapetalae</taxon>
        <taxon>asterids</taxon>
        <taxon>campanulids</taxon>
        <taxon>Asterales</taxon>
        <taxon>Asteraceae</taxon>
        <taxon>Carduoideae</taxon>
        <taxon>Cardueae</taxon>
        <taxon>Carduinae</taxon>
        <taxon>Cynara</taxon>
    </lineage>
</organism>
<feature type="non-terminal residue" evidence="1">
    <location>
        <position position="1"/>
    </location>
</feature>